<evidence type="ECO:0000259" key="9">
    <source>
        <dbReference type="Pfam" id="PF12704"/>
    </source>
</evidence>
<dbReference type="Proteomes" id="UP000546007">
    <property type="component" value="Unassembled WGS sequence"/>
</dbReference>
<keyword evidence="3 7" id="KW-0812">Transmembrane</keyword>
<keyword evidence="5 7" id="KW-0472">Membrane</keyword>
<accession>A0A7W6HUT7</accession>
<evidence type="ECO:0000256" key="3">
    <source>
        <dbReference type="ARBA" id="ARBA00022692"/>
    </source>
</evidence>
<evidence type="ECO:0000256" key="1">
    <source>
        <dbReference type="ARBA" id="ARBA00004651"/>
    </source>
</evidence>
<evidence type="ECO:0000256" key="2">
    <source>
        <dbReference type="ARBA" id="ARBA00022475"/>
    </source>
</evidence>
<proteinExistence type="inferred from homology"/>
<evidence type="ECO:0000313" key="10">
    <source>
        <dbReference type="EMBL" id="MBB4024794.1"/>
    </source>
</evidence>
<evidence type="ECO:0000313" key="11">
    <source>
        <dbReference type="Proteomes" id="UP000546007"/>
    </source>
</evidence>
<evidence type="ECO:0000256" key="4">
    <source>
        <dbReference type="ARBA" id="ARBA00022989"/>
    </source>
</evidence>
<organism evidence="10 11">
    <name type="scientific">Butyricimonas faecihominis</name>
    <dbReference type="NCBI Taxonomy" id="1472416"/>
    <lineage>
        <taxon>Bacteria</taxon>
        <taxon>Pseudomonadati</taxon>
        <taxon>Bacteroidota</taxon>
        <taxon>Bacteroidia</taxon>
        <taxon>Bacteroidales</taxon>
        <taxon>Odoribacteraceae</taxon>
        <taxon>Butyricimonas</taxon>
    </lineage>
</organism>
<evidence type="ECO:0000256" key="5">
    <source>
        <dbReference type="ARBA" id="ARBA00023136"/>
    </source>
</evidence>
<feature type="transmembrane region" description="Helical" evidence="7">
    <location>
        <begin position="268"/>
        <end position="297"/>
    </location>
</feature>
<feature type="transmembrane region" description="Helical" evidence="7">
    <location>
        <begin position="318"/>
        <end position="346"/>
    </location>
</feature>
<dbReference type="RefSeq" id="WP_124316508.1">
    <property type="nucleotide sequence ID" value="NZ_AP028155.1"/>
</dbReference>
<comment type="caution">
    <text evidence="10">The sequence shown here is derived from an EMBL/GenBank/DDBJ whole genome shotgun (WGS) entry which is preliminary data.</text>
</comment>
<dbReference type="PANTHER" id="PTHR30572:SF4">
    <property type="entry name" value="ABC TRANSPORTER PERMEASE YTRF"/>
    <property type="match status" value="1"/>
</dbReference>
<dbReference type="InterPro" id="IPR050250">
    <property type="entry name" value="Macrolide_Exporter_MacB"/>
</dbReference>
<dbReference type="GO" id="GO:0022857">
    <property type="term" value="F:transmembrane transporter activity"/>
    <property type="evidence" value="ECO:0007669"/>
    <property type="project" value="TreeGrafter"/>
</dbReference>
<sequence>MMRHIFTLFLNQKRTFGGMLAEQILVFLALLFCFVIVGEKIAQYFSPGILNTKNTFKCMLHPVLPSEDFSPAELQQKMDRVVEKVRKSPFVTALGKSKWLVPYTRPEEMYLSDSIQIGTRKIQVFLKFADKYMNQVFQLQMEEGVWLTDEPLEDGSYPAVITSQLMEELSWSQGIGKRIHYNGIVFTVVGVVAGIKQEPLKVARPTMIVPNRVQPDTWFEYTARIKEGEADNFRSLMSKEFNLMMGKDYVRLSFGNIEKWKLNDMRDVFIILLGIGIPTFFLFSFAFIGTFGLFWLNSSKRRKEFALRIVVGSTPRELYCFVISESLLLSVLALLPGIILFCFVYPLDPVYLSALGCACWVMILFSVFSAWWPAYRVTRVNPVEAMREE</sequence>
<dbReference type="Pfam" id="PF12704">
    <property type="entry name" value="MacB_PCD"/>
    <property type="match status" value="1"/>
</dbReference>
<name>A0A7W6HUT7_9BACT</name>
<dbReference type="EMBL" id="JACIES010000001">
    <property type="protein sequence ID" value="MBB4024794.1"/>
    <property type="molecule type" value="Genomic_DNA"/>
</dbReference>
<feature type="transmembrane region" description="Helical" evidence="7">
    <location>
        <begin position="352"/>
        <end position="372"/>
    </location>
</feature>
<keyword evidence="2" id="KW-1003">Cell membrane</keyword>
<dbReference type="InterPro" id="IPR025857">
    <property type="entry name" value="MacB_PCD"/>
</dbReference>
<evidence type="ECO:0000256" key="6">
    <source>
        <dbReference type="ARBA" id="ARBA00038076"/>
    </source>
</evidence>
<dbReference type="OrthoDB" id="1097311at2"/>
<dbReference type="InterPro" id="IPR003838">
    <property type="entry name" value="ABC3_permease_C"/>
</dbReference>
<keyword evidence="11" id="KW-1185">Reference proteome</keyword>
<dbReference type="AlphaFoldDB" id="A0A7W6HUT7"/>
<dbReference type="PANTHER" id="PTHR30572">
    <property type="entry name" value="MEMBRANE COMPONENT OF TRANSPORTER-RELATED"/>
    <property type="match status" value="1"/>
</dbReference>
<feature type="domain" description="MacB-like periplasmic core" evidence="9">
    <location>
        <begin position="108"/>
        <end position="228"/>
    </location>
</feature>
<dbReference type="GeneID" id="93101012"/>
<keyword evidence="4 7" id="KW-1133">Transmembrane helix</keyword>
<evidence type="ECO:0000256" key="7">
    <source>
        <dbReference type="SAM" id="Phobius"/>
    </source>
</evidence>
<reference evidence="10 11" key="1">
    <citation type="submission" date="2020-08" db="EMBL/GenBank/DDBJ databases">
        <title>Genomic Encyclopedia of Type Strains, Phase IV (KMG-IV): sequencing the most valuable type-strain genomes for metagenomic binning, comparative biology and taxonomic classification.</title>
        <authorList>
            <person name="Goeker M."/>
        </authorList>
    </citation>
    <scope>NUCLEOTIDE SEQUENCE [LARGE SCALE GENOMIC DNA]</scope>
    <source>
        <strain evidence="10 11">DSM 105721</strain>
    </source>
</reference>
<protein>
    <submittedName>
        <fullName evidence="10">ABC-type antimicrobial peptide transport system permease subunit</fullName>
    </submittedName>
</protein>
<comment type="similarity">
    <text evidence="6">Belongs to the ABC-4 integral membrane protein family.</text>
</comment>
<comment type="subcellular location">
    <subcellularLocation>
        <location evidence="1">Cell membrane</location>
        <topology evidence="1">Multi-pass membrane protein</topology>
    </subcellularLocation>
</comment>
<gene>
    <name evidence="10" type="ORF">GGR14_000555</name>
</gene>
<dbReference type="GO" id="GO:0005886">
    <property type="term" value="C:plasma membrane"/>
    <property type="evidence" value="ECO:0007669"/>
    <property type="project" value="UniProtKB-SubCell"/>
</dbReference>
<evidence type="ECO:0000259" key="8">
    <source>
        <dbReference type="Pfam" id="PF02687"/>
    </source>
</evidence>
<feature type="domain" description="ABC3 transporter permease C-terminal" evidence="8">
    <location>
        <begin position="280"/>
        <end position="382"/>
    </location>
</feature>
<dbReference type="Pfam" id="PF02687">
    <property type="entry name" value="FtsX"/>
    <property type="match status" value="1"/>
</dbReference>